<evidence type="ECO:0000256" key="5">
    <source>
        <dbReference type="ARBA" id="ARBA00023315"/>
    </source>
</evidence>
<dbReference type="PANTHER" id="PTHR12497:SF0">
    <property type="entry name" value="TAFAZZIN"/>
    <property type="match status" value="1"/>
</dbReference>
<organism evidence="7 8">
    <name type="scientific">Verticillium longisporum</name>
    <name type="common">Verticillium dahliae var. longisporum</name>
    <dbReference type="NCBI Taxonomy" id="100787"/>
    <lineage>
        <taxon>Eukaryota</taxon>
        <taxon>Fungi</taxon>
        <taxon>Dikarya</taxon>
        <taxon>Ascomycota</taxon>
        <taxon>Pezizomycotina</taxon>
        <taxon>Sordariomycetes</taxon>
        <taxon>Hypocreomycetidae</taxon>
        <taxon>Glomerellales</taxon>
        <taxon>Plectosphaerellaceae</taxon>
        <taxon>Verticillium</taxon>
    </lineage>
</organism>
<protein>
    <recommendedName>
        <fullName evidence="6">Tafazzin family protein</fullName>
    </recommendedName>
</protein>
<dbReference type="PRINTS" id="PR00979">
    <property type="entry name" value="TAFAZZIN"/>
</dbReference>
<dbReference type="PANTHER" id="PTHR12497">
    <property type="entry name" value="TAZ PROTEIN TAFAZZIN"/>
    <property type="match status" value="1"/>
</dbReference>
<dbReference type="EMBL" id="CVQH01018890">
    <property type="protein sequence ID" value="CRK25449.1"/>
    <property type="molecule type" value="Genomic_DNA"/>
</dbReference>
<evidence type="ECO:0000313" key="7">
    <source>
        <dbReference type="EMBL" id="CRK25449.1"/>
    </source>
</evidence>
<evidence type="ECO:0000313" key="8">
    <source>
        <dbReference type="Proteomes" id="UP000044602"/>
    </source>
</evidence>
<keyword evidence="3" id="KW-0443">Lipid metabolism</keyword>
<comment type="subcellular location">
    <subcellularLocation>
        <location evidence="1">Membrane</location>
        <topology evidence="1">Peripheral membrane protein</topology>
    </subcellularLocation>
</comment>
<dbReference type="GO" id="GO:0031966">
    <property type="term" value="C:mitochondrial membrane"/>
    <property type="evidence" value="ECO:0007669"/>
    <property type="project" value="TreeGrafter"/>
</dbReference>
<accession>A0A0G4LU17</accession>
<dbReference type="SUPFAM" id="SSF69593">
    <property type="entry name" value="Glycerol-3-phosphate (1)-acyltransferase"/>
    <property type="match status" value="1"/>
</dbReference>
<keyword evidence="2" id="KW-0808">Transferase</keyword>
<evidence type="ECO:0000256" key="4">
    <source>
        <dbReference type="ARBA" id="ARBA00023136"/>
    </source>
</evidence>
<sequence length="415" mass="46689">PRTPCVGALYVIVSDTRFYGKIDFSACTIGFKSSAAPVLFSLPSLFKHLHFKYTQSQCHLSQHHSMARGELQPLRRSLAWRLSSSVVMGLTGAISRAFLYGLNDVQTEGLKPFLKLLDERQGVSRRQGLITGYACPIHGYFVLTKSPRLDDPVTWGVLPLKYAFKPRNLRWGLGAHDICFKNKFMSTFFSLGQVLPTHRLLHSPHGGLFQPTMNEAVRVLSGEATSPPYGASGPTFTTKAGEVFPAPSAYDEERNAWVHVFPEACVHQHPELSLRYFKWGVSRMILESNPAPKFVPMFIDGHHLIMHENRGKPRWLPRVGRKVRVVFGDAVDVDQVFGEFRKRWRHLVEEHQVRIEKSGKPLAPEALEGLEEAIHLRKKVAELVRSQVARLRTASGYPEDDPSFALSDRSVLGEG</sequence>
<evidence type="ECO:0000256" key="1">
    <source>
        <dbReference type="ARBA" id="ARBA00004170"/>
    </source>
</evidence>
<dbReference type="GO" id="GO:0007007">
    <property type="term" value="P:inner mitochondrial membrane organization"/>
    <property type="evidence" value="ECO:0007669"/>
    <property type="project" value="TreeGrafter"/>
</dbReference>
<dbReference type="GO" id="GO:0035965">
    <property type="term" value="P:cardiolipin acyl-chain remodeling"/>
    <property type="evidence" value="ECO:0007669"/>
    <property type="project" value="TreeGrafter"/>
</dbReference>
<feature type="non-terminal residue" evidence="7">
    <location>
        <position position="415"/>
    </location>
</feature>
<reference evidence="7 8" key="1">
    <citation type="submission" date="2015-05" db="EMBL/GenBank/DDBJ databases">
        <authorList>
            <person name="Wang D.B."/>
            <person name="Wang M."/>
        </authorList>
    </citation>
    <scope>NUCLEOTIDE SEQUENCE [LARGE SCALE GENOMIC DNA]</scope>
    <source>
        <strain evidence="7">VL1</strain>
    </source>
</reference>
<comment type="similarity">
    <text evidence="6">Belongs to the taffazin family.</text>
</comment>
<evidence type="ECO:0000256" key="6">
    <source>
        <dbReference type="RuleBase" id="RU365062"/>
    </source>
</evidence>
<name>A0A0G4LU17_VERLO</name>
<dbReference type="AlphaFoldDB" id="A0A0G4LU17"/>
<evidence type="ECO:0000256" key="2">
    <source>
        <dbReference type="ARBA" id="ARBA00022679"/>
    </source>
</evidence>
<proteinExistence type="inferred from homology"/>
<dbReference type="InterPro" id="IPR000872">
    <property type="entry name" value="Tafazzin"/>
</dbReference>
<dbReference type="Proteomes" id="UP000044602">
    <property type="component" value="Unassembled WGS sequence"/>
</dbReference>
<evidence type="ECO:0000256" key="3">
    <source>
        <dbReference type="ARBA" id="ARBA00023098"/>
    </source>
</evidence>
<keyword evidence="5" id="KW-0012">Acyltransferase</keyword>
<dbReference type="GO" id="GO:0047184">
    <property type="term" value="F:1-acylglycerophosphocholine O-acyltransferase activity"/>
    <property type="evidence" value="ECO:0007669"/>
    <property type="project" value="TreeGrafter"/>
</dbReference>
<keyword evidence="8" id="KW-1185">Reference proteome</keyword>
<feature type="non-terminal residue" evidence="7">
    <location>
        <position position="1"/>
    </location>
</feature>
<dbReference type="STRING" id="100787.A0A0G4LU17"/>
<gene>
    <name evidence="7" type="ORF">BN1708_004002</name>
</gene>
<keyword evidence="4" id="KW-0472">Membrane</keyword>